<dbReference type="Pfam" id="PF01607">
    <property type="entry name" value="CBM_14"/>
    <property type="match status" value="4"/>
</dbReference>
<evidence type="ECO:0000256" key="4">
    <source>
        <dbReference type="ARBA" id="ARBA00022737"/>
    </source>
</evidence>
<feature type="domain" description="Chitin-binding type-2" evidence="7">
    <location>
        <begin position="259"/>
        <end position="317"/>
    </location>
</feature>
<evidence type="ECO:0000256" key="5">
    <source>
        <dbReference type="ARBA" id="ARBA00023157"/>
    </source>
</evidence>
<dbReference type="SUPFAM" id="SSF57625">
    <property type="entry name" value="Invertebrate chitin-binding proteins"/>
    <property type="match status" value="4"/>
</dbReference>
<dbReference type="Gene3D" id="3.20.20.80">
    <property type="entry name" value="Glycosidases"/>
    <property type="match status" value="1"/>
</dbReference>
<dbReference type="WBParaSite" id="HPBE_0000308401-mRNA-1">
    <property type="protein sequence ID" value="HPBE_0000308401-mRNA-1"/>
    <property type="gene ID" value="HPBE_0000308401"/>
</dbReference>
<keyword evidence="1" id="KW-0217">Developmental protein</keyword>
<evidence type="ECO:0000313" key="8">
    <source>
        <dbReference type="Proteomes" id="UP000050761"/>
    </source>
</evidence>
<evidence type="ECO:0000256" key="3">
    <source>
        <dbReference type="ARBA" id="ARBA00022729"/>
    </source>
</evidence>
<keyword evidence="4" id="KW-0677">Repeat</keyword>
<proteinExistence type="predicted"/>
<keyword evidence="3" id="KW-0732">Signal</keyword>
<feature type="domain" description="Chitin-binding type-2" evidence="7">
    <location>
        <begin position="9"/>
        <end position="70"/>
    </location>
</feature>
<evidence type="ECO:0000259" key="7">
    <source>
        <dbReference type="PROSITE" id="PS50940"/>
    </source>
</evidence>
<protein>
    <submittedName>
        <fullName evidence="9">Chitin-binding type-2 domain-containing protein</fullName>
    </submittedName>
</protein>
<sequence>LVQTPNFHGGLCSADPQPVGRCSSKFAVCSNGITSEHGFTFIEFNCAEPLVFNPTTLSCDFRGAVAGCEHYQTEDVASCVYDEQKPAFALDYCARTYGMCTEHGVLRRKECIGGFLFDSHMDSCVPAEQCGQERLKELLSKVSSSEVCDILQLPDGIPLEVTFGPPAAHVAPEQSKYGSRKDERCSNSLEGAVKPLGRCRSSYIKCSRGEAIIEPCATTAEVFSSAVGACVLRINAPECYATPQRSPPAYPSSSSNDPAAFCKMRSDGLYRNPIDCAGILQCFGGDVFEYPPCSSGLVFNEQTSKCDYKRAVPECRSTSGEKVEQGCRGARHGDFVAHETDCQQFYRCVWDRLEEMRCPRGTVFNPKLSVCDWPANVSQCGSGQKDQPAVEVY</sequence>
<feature type="domain" description="Chitin-binding type-2" evidence="7">
    <location>
        <begin position="76"/>
        <end position="132"/>
    </location>
</feature>
<organism evidence="8 9">
    <name type="scientific">Heligmosomoides polygyrus</name>
    <name type="common">Parasitic roundworm</name>
    <dbReference type="NCBI Taxonomy" id="6339"/>
    <lineage>
        <taxon>Eukaryota</taxon>
        <taxon>Metazoa</taxon>
        <taxon>Ecdysozoa</taxon>
        <taxon>Nematoda</taxon>
        <taxon>Chromadorea</taxon>
        <taxon>Rhabditida</taxon>
        <taxon>Rhabditina</taxon>
        <taxon>Rhabditomorpha</taxon>
        <taxon>Strongyloidea</taxon>
        <taxon>Heligmosomidae</taxon>
        <taxon>Heligmosomoides</taxon>
    </lineage>
</organism>
<dbReference type="PANTHER" id="PTHR23301">
    <property type="entry name" value="CHITIN BINDING PERITROPHIN-A"/>
    <property type="match status" value="1"/>
</dbReference>
<dbReference type="PROSITE" id="PS50940">
    <property type="entry name" value="CHIT_BIND_II"/>
    <property type="match status" value="5"/>
</dbReference>
<dbReference type="SMART" id="SM00494">
    <property type="entry name" value="ChtBD2"/>
    <property type="match status" value="5"/>
</dbReference>
<dbReference type="InterPro" id="IPR002557">
    <property type="entry name" value="Chitin-bd_dom"/>
</dbReference>
<dbReference type="InterPro" id="IPR036508">
    <property type="entry name" value="Chitin-bd_dom_sf"/>
</dbReference>
<keyword evidence="6" id="KW-0325">Glycoprotein</keyword>
<accession>A0A183FA92</accession>
<dbReference type="GO" id="GO:0008061">
    <property type="term" value="F:chitin binding"/>
    <property type="evidence" value="ECO:0007669"/>
    <property type="project" value="UniProtKB-KW"/>
</dbReference>
<reference evidence="9" key="1">
    <citation type="submission" date="2019-09" db="UniProtKB">
        <authorList>
            <consortium name="WormBaseParasite"/>
        </authorList>
    </citation>
    <scope>IDENTIFICATION</scope>
</reference>
<dbReference type="Gene3D" id="2.170.140.10">
    <property type="entry name" value="Chitin binding domain"/>
    <property type="match status" value="2"/>
</dbReference>
<name>A0A183FA92_HELPZ</name>
<dbReference type="GO" id="GO:0005576">
    <property type="term" value="C:extracellular region"/>
    <property type="evidence" value="ECO:0007669"/>
    <property type="project" value="InterPro"/>
</dbReference>
<evidence type="ECO:0000256" key="1">
    <source>
        <dbReference type="ARBA" id="ARBA00022473"/>
    </source>
</evidence>
<evidence type="ECO:0000256" key="6">
    <source>
        <dbReference type="ARBA" id="ARBA00023180"/>
    </source>
</evidence>
<evidence type="ECO:0000256" key="2">
    <source>
        <dbReference type="ARBA" id="ARBA00022669"/>
    </source>
</evidence>
<dbReference type="InterPro" id="IPR051940">
    <property type="entry name" value="Chitin_bind-dev_reg"/>
</dbReference>
<keyword evidence="2" id="KW-0147">Chitin-binding</keyword>
<dbReference type="Proteomes" id="UP000050761">
    <property type="component" value="Unassembled WGS sequence"/>
</dbReference>
<feature type="domain" description="Chitin-binding type-2" evidence="7">
    <location>
        <begin position="324"/>
        <end position="382"/>
    </location>
</feature>
<keyword evidence="5" id="KW-1015">Disulfide bond</keyword>
<keyword evidence="8" id="KW-1185">Reference proteome</keyword>
<dbReference type="AlphaFoldDB" id="A0A183FA92"/>
<feature type="domain" description="Chitin-binding type-2" evidence="7">
    <location>
        <begin position="182"/>
        <end position="241"/>
    </location>
</feature>
<dbReference type="PANTHER" id="PTHR23301:SF0">
    <property type="entry name" value="CHITIN-BINDING TYPE-2 DOMAIN-CONTAINING PROTEIN-RELATED"/>
    <property type="match status" value="1"/>
</dbReference>
<evidence type="ECO:0000313" key="9">
    <source>
        <dbReference type="WBParaSite" id="HPBE_0000308401-mRNA-1"/>
    </source>
</evidence>